<keyword evidence="2" id="KW-1133">Transmembrane helix</keyword>
<evidence type="ECO:0000256" key="2">
    <source>
        <dbReference type="SAM" id="Phobius"/>
    </source>
</evidence>
<name>A0ABT8G274_9MICO</name>
<feature type="transmembrane region" description="Helical" evidence="2">
    <location>
        <begin position="88"/>
        <end position="107"/>
    </location>
</feature>
<keyword evidence="2" id="KW-0472">Membrane</keyword>
<keyword evidence="2" id="KW-0812">Transmembrane</keyword>
<comment type="caution">
    <text evidence="3">The sequence shown here is derived from an EMBL/GenBank/DDBJ whole genome shotgun (WGS) entry which is preliminary data.</text>
</comment>
<sequence>MSAPWPGDEGARDRIGPQDDGGLIVPPDDWTPKQAQEPGAGTQIPGSPVEESALPGTAPGTPPNPVREPVPNLEGLAFTRATEHNSRAVIGMALSGIAAALILAFIAGFNSPLLITVALGIGGIVMGWRGYLAARNGLASNGTLGIAAVVVGALAILSVVGIYAMVLFALSQIIP</sequence>
<organism evidence="3 4">
    <name type="scientific">Demequina zhanjiangensis</name>
    <dbReference type="NCBI Taxonomy" id="3051659"/>
    <lineage>
        <taxon>Bacteria</taxon>
        <taxon>Bacillati</taxon>
        <taxon>Actinomycetota</taxon>
        <taxon>Actinomycetes</taxon>
        <taxon>Micrococcales</taxon>
        <taxon>Demequinaceae</taxon>
        <taxon>Demequina</taxon>
    </lineage>
</organism>
<protein>
    <recommendedName>
        <fullName evidence="5">DUF4190 domain-containing protein</fullName>
    </recommendedName>
</protein>
<dbReference type="EMBL" id="JAUHPV010000005">
    <property type="protein sequence ID" value="MDN4473228.1"/>
    <property type="molecule type" value="Genomic_DNA"/>
</dbReference>
<evidence type="ECO:0008006" key="5">
    <source>
        <dbReference type="Google" id="ProtNLM"/>
    </source>
</evidence>
<feature type="transmembrane region" description="Helical" evidence="2">
    <location>
        <begin position="113"/>
        <end position="132"/>
    </location>
</feature>
<accession>A0ABT8G274</accession>
<dbReference type="RefSeq" id="WP_301128542.1">
    <property type="nucleotide sequence ID" value="NZ_JAUHPV010000005.1"/>
</dbReference>
<reference evidence="3" key="1">
    <citation type="submission" date="2023-06" db="EMBL/GenBank/DDBJ databases">
        <title>SYSU T00b26.</title>
        <authorList>
            <person name="Gao L."/>
            <person name="Fang B.-Z."/>
            <person name="Li W.-J."/>
        </authorList>
    </citation>
    <scope>NUCLEOTIDE SEQUENCE</scope>
    <source>
        <strain evidence="3">SYSU T00b26</strain>
    </source>
</reference>
<evidence type="ECO:0000313" key="3">
    <source>
        <dbReference type="EMBL" id="MDN4473228.1"/>
    </source>
</evidence>
<feature type="transmembrane region" description="Helical" evidence="2">
    <location>
        <begin position="144"/>
        <end position="170"/>
    </location>
</feature>
<dbReference type="Proteomes" id="UP001172738">
    <property type="component" value="Unassembled WGS sequence"/>
</dbReference>
<keyword evidence="4" id="KW-1185">Reference proteome</keyword>
<evidence type="ECO:0000256" key="1">
    <source>
        <dbReference type="SAM" id="MobiDB-lite"/>
    </source>
</evidence>
<gene>
    <name evidence="3" type="ORF">QQX04_09530</name>
</gene>
<proteinExistence type="predicted"/>
<feature type="region of interest" description="Disordered" evidence="1">
    <location>
        <begin position="1"/>
        <end position="71"/>
    </location>
</feature>
<evidence type="ECO:0000313" key="4">
    <source>
        <dbReference type="Proteomes" id="UP001172738"/>
    </source>
</evidence>